<keyword evidence="1" id="KW-0472">Membrane</keyword>
<gene>
    <name evidence="2" type="ORF">GCM10023167_13850</name>
</gene>
<organism evidence="2 3">
    <name type="scientific">Brevibacterium pityocampae</name>
    <dbReference type="NCBI Taxonomy" id="506594"/>
    <lineage>
        <taxon>Bacteria</taxon>
        <taxon>Bacillati</taxon>
        <taxon>Actinomycetota</taxon>
        <taxon>Actinomycetes</taxon>
        <taxon>Micrococcales</taxon>
        <taxon>Brevibacteriaceae</taxon>
        <taxon>Brevibacterium</taxon>
    </lineage>
</organism>
<dbReference type="EMBL" id="BAABGL010000006">
    <property type="protein sequence ID" value="GAA4388774.1"/>
    <property type="molecule type" value="Genomic_DNA"/>
</dbReference>
<keyword evidence="1" id="KW-1133">Transmembrane helix</keyword>
<proteinExistence type="predicted"/>
<keyword evidence="3" id="KW-1185">Reference proteome</keyword>
<evidence type="ECO:0000313" key="2">
    <source>
        <dbReference type="EMBL" id="GAA4388774.1"/>
    </source>
</evidence>
<comment type="caution">
    <text evidence="2">The sequence shown here is derived from an EMBL/GenBank/DDBJ whole genome shotgun (WGS) entry which is preliminary data.</text>
</comment>
<feature type="transmembrane region" description="Helical" evidence="1">
    <location>
        <begin position="43"/>
        <end position="64"/>
    </location>
</feature>
<name>A0ABP8JCN1_9MICO</name>
<evidence type="ECO:0000313" key="3">
    <source>
        <dbReference type="Proteomes" id="UP001500642"/>
    </source>
</evidence>
<dbReference type="Proteomes" id="UP001500642">
    <property type="component" value="Unassembled WGS sequence"/>
</dbReference>
<keyword evidence="1" id="KW-0812">Transmembrane</keyword>
<reference evidence="3" key="1">
    <citation type="journal article" date="2019" name="Int. J. Syst. Evol. Microbiol.">
        <title>The Global Catalogue of Microorganisms (GCM) 10K type strain sequencing project: providing services to taxonomists for standard genome sequencing and annotation.</title>
        <authorList>
            <consortium name="The Broad Institute Genomics Platform"/>
            <consortium name="The Broad Institute Genome Sequencing Center for Infectious Disease"/>
            <person name="Wu L."/>
            <person name="Ma J."/>
        </authorList>
    </citation>
    <scope>NUCLEOTIDE SEQUENCE [LARGE SCALE GENOMIC DNA]</scope>
    <source>
        <strain evidence="3">JCM 17808</strain>
    </source>
</reference>
<sequence>MPPRAGRTDVRCRRARTRVRSSPDLGLGLSTTTRWEVKDMIDVLLSMAIIGGMLVLPLLAIVVLPTADQKSSRRSTDR</sequence>
<protein>
    <submittedName>
        <fullName evidence="2">Uncharacterized protein</fullName>
    </submittedName>
</protein>
<evidence type="ECO:0000256" key="1">
    <source>
        <dbReference type="SAM" id="Phobius"/>
    </source>
</evidence>
<accession>A0ABP8JCN1</accession>